<feature type="domain" description="NrS-1 polymerase-like helicase" evidence="1">
    <location>
        <begin position="441"/>
        <end position="550"/>
    </location>
</feature>
<evidence type="ECO:0000259" key="1">
    <source>
        <dbReference type="Pfam" id="PF19263"/>
    </source>
</evidence>
<dbReference type="EMBL" id="UINC01017772">
    <property type="protein sequence ID" value="SVA74065.1"/>
    <property type="molecule type" value="Genomic_DNA"/>
</dbReference>
<dbReference type="CDD" id="cd01029">
    <property type="entry name" value="TOPRIM_primases"/>
    <property type="match status" value="1"/>
</dbReference>
<dbReference type="AlphaFoldDB" id="A0A381YAN9"/>
<dbReference type="InterPro" id="IPR034154">
    <property type="entry name" value="TOPRIM_DnaG/twinkle"/>
</dbReference>
<feature type="non-terminal residue" evidence="2">
    <location>
        <position position="1"/>
    </location>
</feature>
<dbReference type="InterPro" id="IPR027417">
    <property type="entry name" value="P-loop_NTPase"/>
</dbReference>
<proteinExistence type="predicted"/>
<sequence>VTNVEQTWIRLQTILPNFKLIGTNQAKALCPSHDDKSPSLSISKTKHFIQLNCFAGCTYKEIVAATGMKKTDFSNKIKTSTKSPKEVCRYNYQDEKGNTICSVVRYKPKQFKRVRSFEGKEIWNWSGIEPPPYNLPKLKEAISNEQPVFFVEGEKDADNLTKFGFCSSTIAGGAGKWKKYYEKYFKDADLILVPDNDLPGRKGMEKVGIEIFSVVKRLRWLKLPNLPPKGDISDWIEIEKGNSEKFEKVVQETAVDWDSSKLLPFEWTSGIVDEGHSPAGCFDEWPDPEDFNAKLFEELNQKYAIAPVGNKTLILEESEEEIRFLTPSDFNLALENKFAFDNSGKYPKRIPAYKWWRVHAERREYNRVDFLPEIETPDGVFNMWKGFAVQPKGGLENIPLFHELLDEVICSGNEKCALYLWSWLAHVVQFPKEKPGVAVVLRSDAQGVGKSCFVEYVGSLLGRHFRTVTHGRHIHGNFNSHLKDTLMLFGDEAVWGGDRSTESILKQLITEPSMIIEMKGKDVFEVRSYLRLMLATNSEWAAPVGLTDRRYFVLDVSNSRKNDHDFFGNLIYEQNHGGSEALLQILMDFDLNDFEVRSIPETS</sequence>
<dbReference type="InterPro" id="IPR045455">
    <property type="entry name" value="NrS-1_pol-like_helicase"/>
</dbReference>
<accession>A0A381YAN9</accession>
<name>A0A381YAN9_9ZZZZ</name>
<feature type="non-terminal residue" evidence="2">
    <location>
        <position position="603"/>
    </location>
</feature>
<organism evidence="2">
    <name type="scientific">marine metagenome</name>
    <dbReference type="NCBI Taxonomy" id="408172"/>
    <lineage>
        <taxon>unclassified sequences</taxon>
        <taxon>metagenomes</taxon>
        <taxon>ecological metagenomes</taxon>
    </lineage>
</organism>
<dbReference type="SUPFAM" id="SSF52540">
    <property type="entry name" value="P-loop containing nucleoside triphosphate hydrolases"/>
    <property type="match status" value="1"/>
</dbReference>
<protein>
    <recommendedName>
        <fullName evidence="1">NrS-1 polymerase-like helicase domain-containing protein</fullName>
    </recommendedName>
</protein>
<dbReference type="SUPFAM" id="SSF56731">
    <property type="entry name" value="DNA primase core"/>
    <property type="match status" value="1"/>
</dbReference>
<reference evidence="2" key="1">
    <citation type="submission" date="2018-05" db="EMBL/GenBank/DDBJ databases">
        <authorList>
            <person name="Lanie J.A."/>
            <person name="Ng W.-L."/>
            <person name="Kazmierczak K.M."/>
            <person name="Andrzejewski T.M."/>
            <person name="Davidsen T.M."/>
            <person name="Wayne K.J."/>
            <person name="Tettelin H."/>
            <person name="Glass J.I."/>
            <person name="Rusch D."/>
            <person name="Podicherti R."/>
            <person name="Tsui H.-C.T."/>
            <person name="Winkler M.E."/>
        </authorList>
    </citation>
    <scope>NUCLEOTIDE SEQUENCE</scope>
</reference>
<gene>
    <name evidence="2" type="ORF">METZ01_LOCUS126919</name>
</gene>
<dbReference type="Pfam" id="PF19263">
    <property type="entry name" value="DUF5906"/>
    <property type="match status" value="1"/>
</dbReference>
<evidence type="ECO:0000313" key="2">
    <source>
        <dbReference type="EMBL" id="SVA74065.1"/>
    </source>
</evidence>
<dbReference type="Gene3D" id="3.40.1360.10">
    <property type="match status" value="1"/>
</dbReference>